<dbReference type="InterPro" id="IPR000792">
    <property type="entry name" value="Tscrpt_reg_LuxR_C"/>
</dbReference>
<dbReference type="EMBL" id="CP054051">
    <property type="protein sequence ID" value="QKJ27294.1"/>
    <property type="molecule type" value="Genomic_DNA"/>
</dbReference>
<dbReference type="PANTHER" id="PTHR43214">
    <property type="entry name" value="TWO-COMPONENT RESPONSE REGULATOR"/>
    <property type="match status" value="1"/>
</dbReference>
<sequence>MIYIHDDGLTLLNKSIRLPKELKYKFFTNKNLIEVTDEDIVVFLNIELDSPMLNEIIDLNTSIIILDSNPSFEKGVKLLSLGVKAYANILINDIHLKDVINTVKAGNIWLYPEFINYLALNLNTNNKTINIDKEFEVLTQKEKEVAFLVLKKISYLDISKQLNISIRTVKAHTKSIYEKFNVINRLAFILKFS</sequence>
<dbReference type="SMART" id="SM00421">
    <property type="entry name" value="HTH_LUXR"/>
    <property type="match status" value="1"/>
</dbReference>
<accession>A0A7L5JPW2</accession>
<dbReference type="GO" id="GO:0006355">
    <property type="term" value="P:regulation of DNA-templated transcription"/>
    <property type="evidence" value="ECO:0007669"/>
    <property type="project" value="InterPro"/>
</dbReference>
<dbReference type="SUPFAM" id="SSF46894">
    <property type="entry name" value="C-terminal effector domain of the bipartite response regulators"/>
    <property type="match status" value="1"/>
</dbReference>
<dbReference type="Pfam" id="PF00196">
    <property type="entry name" value="GerE"/>
    <property type="match status" value="1"/>
</dbReference>
<dbReference type="RefSeq" id="WP_024775079.1">
    <property type="nucleotide sequence ID" value="NZ_CP054051.1"/>
</dbReference>
<proteinExistence type="predicted"/>
<dbReference type="PROSITE" id="PS50043">
    <property type="entry name" value="HTH_LUXR_2"/>
    <property type="match status" value="1"/>
</dbReference>
<dbReference type="OrthoDB" id="5343354at2"/>
<evidence type="ECO:0000313" key="5">
    <source>
        <dbReference type="Proteomes" id="UP000305417"/>
    </source>
</evidence>
<evidence type="ECO:0000313" key="6">
    <source>
        <dbReference type="Proteomes" id="UP000509513"/>
    </source>
</evidence>
<evidence type="ECO:0000313" key="4">
    <source>
        <dbReference type="EMBL" id="TLT01490.1"/>
    </source>
</evidence>
<dbReference type="InterPro" id="IPR039420">
    <property type="entry name" value="WalR-like"/>
</dbReference>
<dbReference type="KEGG" id="acib:ACBT_1386"/>
<keyword evidence="1 3" id="KW-0238">DNA-binding</keyword>
<dbReference type="PRINTS" id="PR00038">
    <property type="entry name" value="HTHLUXR"/>
</dbReference>
<dbReference type="InterPro" id="IPR016032">
    <property type="entry name" value="Sig_transdc_resp-reg_C-effctor"/>
</dbReference>
<keyword evidence="5" id="KW-1185">Reference proteome</keyword>
<evidence type="ECO:0000256" key="1">
    <source>
        <dbReference type="ARBA" id="ARBA00023125"/>
    </source>
</evidence>
<dbReference type="CDD" id="cd06170">
    <property type="entry name" value="LuxR_C_like"/>
    <property type="match status" value="1"/>
</dbReference>
<evidence type="ECO:0000313" key="3">
    <source>
        <dbReference type="EMBL" id="QKJ27294.1"/>
    </source>
</evidence>
<reference evidence="3 6" key="2">
    <citation type="submission" date="2020-05" db="EMBL/GenBank/DDBJ databases">
        <title>Complete genome sequencing of Campylobacter and Arcobacter type strains.</title>
        <authorList>
            <person name="Miller W.G."/>
            <person name="Yee E."/>
        </authorList>
    </citation>
    <scope>NUCLEOTIDE SEQUENCE [LARGE SCALE GENOMIC DNA]</scope>
    <source>
        <strain evidence="3 6">LMG 21996</strain>
    </source>
</reference>
<dbReference type="AlphaFoldDB" id="A0A7L5JPW2"/>
<dbReference type="Proteomes" id="UP000305417">
    <property type="component" value="Unassembled WGS sequence"/>
</dbReference>
<dbReference type="PANTHER" id="PTHR43214:SF38">
    <property type="entry name" value="NITRATE_NITRITE RESPONSE REGULATOR PROTEIN NARL"/>
    <property type="match status" value="1"/>
</dbReference>
<gene>
    <name evidence="3" type="ORF">ACBT_1386</name>
    <name evidence="4" type="ORF">FE247_00985</name>
</gene>
<dbReference type="Proteomes" id="UP000509513">
    <property type="component" value="Chromosome"/>
</dbReference>
<name>A0A7L5JPW2_9BACT</name>
<evidence type="ECO:0000259" key="2">
    <source>
        <dbReference type="PROSITE" id="PS50043"/>
    </source>
</evidence>
<dbReference type="Gene3D" id="3.40.50.2300">
    <property type="match status" value="1"/>
</dbReference>
<protein>
    <submittedName>
        <fullName evidence="3">DNA-binding response regulator, NarL/FixJ family</fullName>
    </submittedName>
    <submittedName>
        <fullName evidence="4">Helix-turn-helix transcriptional regulator</fullName>
    </submittedName>
</protein>
<dbReference type="GO" id="GO:0003677">
    <property type="term" value="F:DNA binding"/>
    <property type="evidence" value="ECO:0007669"/>
    <property type="project" value="UniProtKB-KW"/>
</dbReference>
<organism evidence="3 6">
    <name type="scientific">Aliarcobacter cibarius</name>
    <dbReference type="NCBI Taxonomy" id="255507"/>
    <lineage>
        <taxon>Bacteria</taxon>
        <taxon>Pseudomonadati</taxon>
        <taxon>Campylobacterota</taxon>
        <taxon>Epsilonproteobacteria</taxon>
        <taxon>Campylobacterales</taxon>
        <taxon>Arcobacteraceae</taxon>
        <taxon>Aliarcobacter</taxon>
    </lineage>
</organism>
<reference evidence="4 5" key="1">
    <citation type="submission" date="2019-05" db="EMBL/GenBank/DDBJ databases">
        <title>Arcobacter cibarius and Arcobacter thereius providing challenges in identification an antibiotic susceptibility and Quinolone resistance.</title>
        <authorList>
            <person name="Busch A."/>
            <person name="Hanel I."/>
            <person name="Hotzel H."/>
            <person name="Tomaso H."/>
        </authorList>
    </citation>
    <scope>NUCLEOTIDE SEQUENCE [LARGE SCALE GENOMIC DNA]</scope>
    <source>
        <strain evidence="4 5">16CS0831-2</strain>
    </source>
</reference>
<feature type="domain" description="HTH luxR-type" evidence="2">
    <location>
        <begin position="131"/>
        <end position="193"/>
    </location>
</feature>
<dbReference type="EMBL" id="VBUC01000002">
    <property type="protein sequence ID" value="TLT01490.1"/>
    <property type="molecule type" value="Genomic_DNA"/>
</dbReference>